<evidence type="ECO:0000313" key="3">
    <source>
        <dbReference type="Proteomes" id="UP001595979"/>
    </source>
</evidence>
<dbReference type="SUPFAM" id="SSF54427">
    <property type="entry name" value="NTF2-like"/>
    <property type="match status" value="1"/>
</dbReference>
<comment type="caution">
    <text evidence="2">The sequence shown here is derived from an EMBL/GenBank/DDBJ whole genome shotgun (WGS) entry which is preliminary data.</text>
</comment>
<dbReference type="Pfam" id="PF17775">
    <property type="entry name" value="YchJ_M-like"/>
    <property type="match status" value="1"/>
</dbReference>
<feature type="domain" description="YchJ-like middle NTF2-like" evidence="1">
    <location>
        <begin position="36"/>
        <end position="124"/>
    </location>
</feature>
<keyword evidence="3" id="KW-1185">Reference proteome</keyword>
<dbReference type="Proteomes" id="UP001595979">
    <property type="component" value="Unassembled WGS sequence"/>
</dbReference>
<accession>A0ABW1DJ93</accession>
<dbReference type="InterPro" id="IPR004027">
    <property type="entry name" value="SEC_C_motif"/>
</dbReference>
<protein>
    <submittedName>
        <fullName evidence="2">YchJ family protein</fullName>
    </submittedName>
</protein>
<dbReference type="Pfam" id="PF02810">
    <property type="entry name" value="SEC-C"/>
    <property type="match status" value="1"/>
</dbReference>
<gene>
    <name evidence="2" type="ORF">ACFPQ6_07960</name>
</gene>
<dbReference type="InterPro" id="IPR048469">
    <property type="entry name" value="YchJ-like_M"/>
</dbReference>
<reference evidence="3" key="1">
    <citation type="journal article" date="2019" name="Int. J. Syst. Evol. Microbiol.">
        <title>The Global Catalogue of Microorganisms (GCM) 10K type strain sequencing project: providing services to taxonomists for standard genome sequencing and annotation.</title>
        <authorList>
            <consortium name="The Broad Institute Genomics Platform"/>
            <consortium name="The Broad Institute Genome Sequencing Center for Infectious Disease"/>
            <person name="Wu L."/>
            <person name="Ma J."/>
        </authorList>
    </citation>
    <scope>NUCLEOTIDE SEQUENCE [LARGE SCALE GENOMIC DNA]</scope>
    <source>
        <strain evidence="3">CGMCC 1.15053</strain>
    </source>
</reference>
<name>A0ABW1DJ93_9DEIO</name>
<evidence type="ECO:0000313" key="2">
    <source>
        <dbReference type="EMBL" id="MFC5848245.1"/>
    </source>
</evidence>
<sequence>MPPRPHPPFKSCPCGSGRSYAACCRPAHDGSAPPSTPEALMRARYSAFALGDGAFVLRTWHPEHRPRDLHLDDGTRYLGLKVHAAQGDEVEFTVRLRAPGQAPGSFRERSRFTRVGGEWVYVHGDLT</sequence>
<evidence type="ECO:0000259" key="1">
    <source>
        <dbReference type="Pfam" id="PF17775"/>
    </source>
</evidence>
<dbReference type="EMBL" id="JBHSOH010000006">
    <property type="protein sequence ID" value="MFC5848245.1"/>
    <property type="molecule type" value="Genomic_DNA"/>
</dbReference>
<dbReference type="InterPro" id="IPR032710">
    <property type="entry name" value="NTF2-like_dom_sf"/>
</dbReference>
<dbReference type="Gene3D" id="3.10.450.50">
    <property type="match status" value="1"/>
</dbReference>
<organism evidence="2 3">
    <name type="scientific">Deinococcus petrolearius</name>
    <dbReference type="NCBI Taxonomy" id="1751295"/>
    <lineage>
        <taxon>Bacteria</taxon>
        <taxon>Thermotogati</taxon>
        <taxon>Deinococcota</taxon>
        <taxon>Deinococci</taxon>
        <taxon>Deinococcales</taxon>
        <taxon>Deinococcaceae</taxon>
        <taxon>Deinococcus</taxon>
    </lineage>
</organism>
<dbReference type="RefSeq" id="WP_380048088.1">
    <property type="nucleotide sequence ID" value="NZ_JBHSOH010000006.1"/>
</dbReference>
<proteinExistence type="predicted"/>